<dbReference type="Pfam" id="PF00528">
    <property type="entry name" value="BPD_transp_1"/>
    <property type="match status" value="1"/>
</dbReference>
<comment type="similarity">
    <text evidence="7">Belongs to the binding-protein-dependent transport system permease family.</text>
</comment>
<reference evidence="9 10" key="1">
    <citation type="submission" date="2020-10" db="EMBL/GenBank/DDBJ databases">
        <title>Connecting structure to function with the recovery of over 1000 high-quality activated sludge metagenome-assembled genomes encoding full-length rRNA genes using long-read sequencing.</title>
        <authorList>
            <person name="Singleton C.M."/>
            <person name="Petriglieri F."/>
            <person name="Kristensen J.M."/>
            <person name="Kirkegaard R.H."/>
            <person name="Michaelsen T.Y."/>
            <person name="Andersen M.H."/>
            <person name="Karst S.M."/>
            <person name="Dueholm M.S."/>
            <person name="Nielsen P.H."/>
            <person name="Albertsen M."/>
        </authorList>
    </citation>
    <scope>NUCLEOTIDE SEQUENCE [LARGE SCALE GENOMIC DNA]</scope>
    <source>
        <strain evidence="9">Ribe_18-Q3-R11-54_BAT3C.373</strain>
    </source>
</reference>
<keyword evidence="5 7" id="KW-1133">Transmembrane helix</keyword>
<keyword evidence="3" id="KW-1003">Cell membrane</keyword>
<feature type="transmembrane region" description="Helical" evidence="7">
    <location>
        <begin position="310"/>
        <end position="329"/>
    </location>
</feature>
<dbReference type="GO" id="GO:0005886">
    <property type="term" value="C:plasma membrane"/>
    <property type="evidence" value="ECO:0007669"/>
    <property type="project" value="UniProtKB-SubCell"/>
</dbReference>
<evidence type="ECO:0000256" key="5">
    <source>
        <dbReference type="ARBA" id="ARBA00022989"/>
    </source>
</evidence>
<evidence type="ECO:0000313" key="9">
    <source>
        <dbReference type="EMBL" id="MBK9717337.1"/>
    </source>
</evidence>
<feature type="domain" description="ABC transmembrane type-1" evidence="8">
    <location>
        <begin position="118"/>
        <end position="329"/>
    </location>
</feature>
<evidence type="ECO:0000256" key="1">
    <source>
        <dbReference type="ARBA" id="ARBA00004651"/>
    </source>
</evidence>
<dbReference type="EMBL" id="JADKFW010000004">
    <property type="protein sequence ID" value="MBK9717337.1"/>
    <property type="molecule type" value="Genomic_DNA"/>
</dbReference>
<dbReference type="InterPro" id="IPR035906">
    <property type="entry name" value="MetI-like_sf"/>
</dbReference>
<dbReference type="PANTHER" id="PTHR43163:SF9">
    <property type="entry name" value="ABC TRANSPORTER PERMEASE PROTEIN"/>
    <property type="match status" value="1"/>
</dbReference>
<dbReference type="Gene3D" id="1.10.3720.10">
    <property type="entry name" value="MetI-like"/>
    <property type="match status" value="1"/>
</dbReference>
<sequence length="344" mass="39453">MILFIIRRIISGILLGLFMVLFVLWMIEQIPGSYADIIKAEDPNDNSLVHTTNTKEIPLFYFSILPLKVDPLITNESQSFWPDPRWNGLNNKYHLWMTQSQYSVRDQRSVSSKIYEAFGWTMCVQLPAIILIFGLGIYLGFWSVKTSQKKLPHYLNLFLTGLHSVPVFWIASLLLLVFCNPNFIQLFPSTFISDQEMSPINIWFRQPQYLILPLISLVLPSLAILYNMTRQGLIDQQQKPFWFRALSVGLSQQTVLKKEVLPLAIIPVLGWIASALPFLIGGSIVIETIFSIPGTGRLLFQSIYYRDWTVVQALFIWGVGMTILGMLVADVCQRVYDPRLEVDQ</sequence>
<evidence type="ECO:0000256" key="4">
    <source>
        <dbReference type="ARBA" id="ARBA00022692"/>
    </source>
</evidence>
<proteinExistence type="inferred from homology"/>
<dbReference type="GO" id="GO:0055085">
    <property type="term" value="P:transmembrane transport"/>
    <property type="evidence" value="ECO:0007669"/>
    <property type="project" value="InterPro"/>
</dbReference>
<dbReference type="CDD" id="cd06261">
    <property type="entry name" value="TM_PBP2"/>
    <property type="match status" value="1"/>
</dbReference>
<dbReference type="PROSITE" id="PS50928">
    <property type="entry name" value="ABC_TM1"/>
    <property type="match status" value="1"/>
</dbReference>
<dbReference type="SUPFAM" id="SSF161098">
    <property type="entry name" value="MetI-like"/>
    <property type="match status" value="1"/>
</dbReference>
<comment type="subcellular location">
    <subcellularLocation>
        <location evidence="1 7">Cell membrane</location>
        <topology evidence="1 7">Multi-pass membrane protein</topology>
    </subcellularLocation>
</comment>
<evidence type="ECO:0000256" key="2">
    <source>
        <dbReference type="ARBA" id="ARBA00022448"/>
    </source>
</evidence>
<feature type="transmembrane region" description="Helical" evidence="7">
    <location>
        <begin position="117"/>
        <end position="142"/>
    </location>
</feature>
<name>A0A9D7S8Z6_9BACT</name>
<organism evidence="9 10">
    <name type="scientific">Candidatus Defluviibacterium haderslevense</name>
    <dbReference type="NCBI Taxonomy" id="2981993"/>
    <lineage>
        <taxon>Bacteria</taxon>
        <taxon>Pseudomonadati</taxon>
        <taxon>Bacteroidota</taxon>
        <taxon>Saprospiria</taxon>
        <taxon>Saprospirales</taxon>
        <taxon>Saprospiraceae</taxon>
        <taxon>Candidatus Defluviibacterium</taxon>
    </lineage>
</organism>
<keyword evidence="4 7" id="KW-0812">Transmembrane</keyword>
<comment type="caution">
    <text evidence="9">The sequence shown here is derived from an EMBL/GenBank/DDBJ whole genome shotgun (WGS) entry which is preliminary data.</text>
</comment>
<feature type="transmembrane region" description="Helical" evidence="7">
    <location>
        <begin position="260"/>
        <end position="290"/>
    </location>
</feature>
<accession>A0A9D7S8Z6</accession>
<feature type="transmembrane region" description="Helical" evidence="7">
    <location>
        <begin position="154"/>
        <end position="178"/>
    </location>
</feature>
<dbReference type="Proteomes" id="UP000808349">
    <property type="component" value="Unassembled WGS sequence"/>
</dbReference>
<dbReference type="AlphaFoldDB" id="A0A9D7S8Z6"/>
<dbReference type="PANTHER" id="PTHR43163">
    <property type="entry name" value="DIPEPTIDE TRANSPORT SYSTEM PERMEASE PROTEIN DPPB-RELATED"/>
    <property type="match status" value="1"/>
</dbReference>
<protein>
    <submittedName>
        <fullName evidence="9">ABC transporter permease</fullName>
    </submittedName>
</protein>
<keyword evidence="2 7" id="KW-0813">Transport</keyword>
<keyword evidence="6 7" id="KW-0472">Membrane</keyword>
<feature type="transmembrane region" description="Helical" evidence="7">
    <location>
        <begin position="209"/>
        <end position="229"/>
    </location>
</feature>
<feature type="transmembrane region" description="Helical" evidence="7">
    <location>
        <begin position="9"/>
        <end position="27"/>
    </location>
</feature>
<evidence type="ECO:0000256" key="3">
    <source>
        <dbReference type="ARBA" id="ARBA00022475"/>
    </source>
</evidence>
<evidence type="ECO:0000256" key="6">
    <source>
        <dbReference type="ARBA" id="ARBA00023136"/>
    </source>
</evidence>
<gene>
    <name evidence="9" type="ORF">IPO85_07470</name>
</gene>
<evidence type="ECO:0000256" key="7">
    <source>
        <dbReference type="RuleBase" id="RU363032"/>
    </source>
</evidence>
<dbReference type="InterPro" id="IPR000515">
    <property type="entry name" value="MetI-like"/>
</dbReference>
<evidence type="ECO:0000313" key="10">
    <source>
        <dbReference type="Proteomes" id="UP000808349"/>
    </source>
</evidence>
<evidence type="ECO:0000259" key="8">
    <source>
        <dbReference type="PROSITE" id="PS50928"/>
    </source>
</evidence>